<dbReference type="Gene3D" id="1.10.600.10">
    <property type="entry name" value="Farnesyl Diphosphate Synthase"/>
    <property type="match status" value="1"/>
</dbReference>
<accession>A0A4Y3W874</accession>
<evidence type="ECO:0000313" key="1">
    <source>
        <dbReference type="EMBL" id="GEC15227.1"/>
    </source>
</evidence>
<dbReference type="EMBL" id="BJNF01000027">
    <property type="protein sequence ID" value="GEC15227.1"/>
    <property type="molecule type" value="Genomic_DNA"/>
</dbReference>
<dbReference type="Pfam" id="PF00494">
    <property type="entry name" value="SQS_PSY"/>
    <property type="match status" value="1"/>
</dbReference>
<evidence type="ECO:0000313" key="2">
    <source>
        <dbReference type="Proteomes" id="UP000318825"/>
    </source>
</evidence>
<protein>
    <submittedName>
        <fullName evidence="1">Phytoene synthase</fullName>
    </submittedName>
</protein>
<reference evidence="1 2" key="1">
    <citation type="submission" date="2019-06" db="EMBL/GenBank/DDBJ databases">
        <title>Whole genome shotgun sequence of Nitrobacter winogradskyi NBRC 14297.</title>
        <authorList>
            <person name="Hosoyama A."/>
            <person name="Uohara A."/>
            <person name="Ohji S."/>
            <person name="Ichikawa N."/>
        </authorList>
    </citation>
    <scope>NUCLEOTIDE SEQUENCE [LARGE SCALE GENOMIC DNA]</scope>
    <source>
        <strain evidence="1 2">NBRC 14297</strain>
    </source>
</reference>
<sequence length="306" mass="33912">MLYYGDRHIDVLLGARDCGVMNDTTKNTSAAFCAELVRTHDFGSYATTLFAPLRCRRALLALYAFNVEIVRVREQITQPLAGEVRLQWWMDMLAGAGHGGVEGNPVAAELLLAIRDHDLPVELLRRLIEAHQFDLYNDPMPDMAALEQYLADTSCALFSLSSRIIGQRPEQTDHLARHAGLASGMARVIANFGFDASRRQSYVPLTLLEQHGADLEQMFTGRDTPPVRAAIGGLANEARPHLKAALGLLSDLPPESRGVYLPLALVRRALDDVGGADINPFMPRPVSRLRILWIMWRASRSKAFRG</sequence>
<proteinExistence type="predicted"/>
<name>A0A4Y3W874_NITWI</name>
<comment type="caution">
    <text evidence="1">The sequence shown here is derived from an EMBL/GenBank/DDBJ whole genome shotgun (WGS) entry which is preliminary data.</text>
</comment>
<dbReference type="InterPro" id="IPR002060">
    <property type="entry name" value="Squ/phyt_synthse"/>
</dbReference>
<dbReference type="Proteomes" id="UP000318825">
    <property type="component" value="Unassembled WGS sequence"/>
</dbReference>
<dbReference type="AlphaFoldDB" id="A0A4Y3W874"/>
<organism evidence="1 2">
    <name type="scientific">Nitrobacter winogradskyi</name>
    <name type="common">Nitrobacter agilis</name>
    <dbReference type="NCBI Taxonomy" id="913"/>
    <lineage>
        <taxon>Bacteria</taxon>
        <taxon>Pseudomonadati</taxon>
        <taxon>Pseudomonadota</taxon>
        <taxon>Alphaproteobacteria</taxon>
        <taxon>Hyphomicrobiales</taxon>
        <taxon>Nitrobacteraceae</taxon>
        <taxon>Nitrobacter</taxon>
    </lineage>
</organism>
<dbReference type="GO" id="GO:0016765">
    <property type="term" value="F:transferase activity, transferring alkyl or aryl (other than methyl) groups"/>
    <property type="evidence" value="ECO:0007669"/>
    <property type="project" value="UniProtKB-ARBA"/>
</dbReference>
<dbReference type="InterPro" id="IPR008949">
    <property type="entry name" value="Isoprenoid_synthase_dom_sf"/>
</dbReference>
<dbReference type="SUPFAM" id="SSF48576">
    <property type="entry name" value="Terpenoid synthases"/>
    <property type="match status" value="1"/>
</dbReference>
<gene>
    <name evidence="1" type="ORF">NWI01_11190</name>
</gene>
<dbReference type="PANTHER" id="PTHR31480">
    <property type="entry name" value="BIFUNCTIONAL LYCOPENE CYCLASE/PHYTOENE SYNTHASE"/>
    <property type="match status" value="1"/>
</dbReference>